<dbReference type="OrthoDB" id="7756354at2"/>
<proteinExistence type="predicted"/>
<evidence type="ECO:0000313" key="2">
    <source>
        <dbReference type="Proteomes" id="UP000186141"/>
    </source>
</evidence>
<dbReference type="RefSeq" id="WP_076533792.1">
    <property type="nucleotide sequence ID" value="NZ_BMEH01000010.1"/>
</dbReference>
<evidence type="ECO:0008006" key="3">
    <source>
        <dbReference type="Google" id="ProtNLM"/>
    </source>
</evidence>
<organism evidence="1 2">
    <name type="scientific">Gemmobacter megaterium</name>
    <dbReference type="NCBI Taxonomy" id="1086013"/>
    <lineage>
        <taxon>Bacteria</taxon>
        <taxon>Pseudomonadati</taxon>
        <taxon>Pseudomonadota</taxon>
        <taxon>Alphaproteobacteria</taxon>
        <taxon>Rhodobacterales</taxon>
        <taxon>Paracoccaceae</taxon>
        <taxon>Gemmobacter</taxon>
    </lineage>
</organism>
<dbReference type="Proteomes" id="UP000186141">
    <property type="component" value="Unassembled WGS sequence"/>
</dbReference>
<accession>A0A1N7QG33</accession>
<gene>
    <name evidence="1" type="ORF">SAMN05421774_11018</name>
</gene>
<evidence type="ECO:0000313" key="1">
    <source>
        <dbReference type="EMBL" id="SIT21447.1"/>
    </source>
</evidence>
<protein>
    <recommendedName>
        <fullName evidence="3">Beta-barrel porin 2</fullName>
    </recommendedName>
</protein>
<dbReference type="SUPFAM" id="SSF56935">
    <property type="entry name" value="Porins"/>
    <property type="match status" value="1"/>
</dbReference>
<reference evidence="1 2" key="1">
    <citation type="submission" date="2017-01" db="EMBL/GenBank/DDBJ databases">
        <authorList>
            <person name="Mah S.A."/>
            <person name="Swanson W.J."/>
            <person name="Moy G.W."/>
            <person name="Vacquier V.D."/>
        </authorList>
    </citation>
    <scope>NUCLEOTIDE SEQUENCE [LARGE SCALE GENOMIC DNA]</scope>
    <source>
        <strain evidence="1 2">DSM 26375</strain>
    </source>
</reference>
<dbReference type="EMBL" id="FTOT01000010">
    <property type="protein sequence ID" value="SIT21447.1"/>
    <property type="molecule type" value="Genomic_DNA"/>
</dbReference>
<keyword evidence="2" id="KW-1185">Reference proteome</keyword>
<dbReference type="STRING" id="1086013.SAMN05421774_11018"/>
<dbReference type="AlphaFoldDB" id="A0A1N7QG33"/>
<sequence length="423" mass="45751">MRQRQGNRRGLAIGVVLIGGIALSAQALGQDLRFGFDQRFEASDNQALRAPSQGSSLTSTSRLSFGYTSETPAATFQFGGSGVLRGVSGAVKGQGGFQDPSLRMSYTRTAASGEFGLSARLTSNEIAFLRPFEDFLDPETGEFVPPEDLEDLTGSGRRTSYGADARLRLGDQARVGTTLRAGIRGTRYQGVTNPALVDSRRVSAGLGLRFSLSNVTEAVLDMGWSRFSNQSALQPDRDTLSLSLGLSHDRPDGRLTARLSAEKRDASRTRYGISLGRSHDLLRGGLSYGLGVTWGDAAGRRLNGNIAWTHELPDGQIRLAVNHGLATGSNDSTRQVTSATFGWQHRVTELSALSLDMGLHDSRNLTTGTSVRNVSLGLGYSHQITEDWALNTGYRHRQRDSSGTQARSNTVFLSVRRDFATRF</sequence>
<name>A0A1N7QG33_9RHOB</name>